<evidence type="ECO:0000256" key="2">
    <source>
        <dbReference type="SAM" id="Phobius"/>
    </source>
</evidence>
<name>A0A8S8ZJB9_SORMA</name>
<feature type="region of interest" description="Disordered" evidence="1">
    <location>
        <begin position="37"/>
        <end position="144"/>
    </location>
</feature>
<sequence length="144" mass="14288">MGNGVWNIGEVIALSLGVVLVFALCFGFRIWWGRRRDKRRKQEQQQRQDSEQGAAAAGADVEASPGTAAEAPRAGTEGEGRYDHPVVVEMIPMDRKDGGQGQGQGGGDGGGHAGGHAGGHGEGGHSGGGEGGGGSGNGGGGGGN</sequence>
<keyword evidence="2" id="KW-0472">Membrane</keyword>
<feature type="compositionally biased region" description="Low complexity" evidence="1">
    <location>
        <begin position="51"/>
        <end position="64"/>
    </location>
</feature>
<dbReference type="VEuPathDB" id="FungiDB:SMAC_09098"/>
<protein>
    <submittedName>
        <fullName evidence="3">Uncharacterized protein</fullName>
    </submittedName>
</protein>
<gene>
    <name evidence="3" type="ORF">SMACR_09098</name>
</gene>
<feature type="compositionally biased region" description="Basic and acidic residues" evidence="1">
    <location>
        <begin position="40"/>
        <end position="50"/>
    </location>
</feature>
<dbReference type="AlphaFoldDB" id="A0A8S8ZJB9"/>
<evidence type="ECO:0000256" key="1">
    <source>
        <dbReference type="SAM" id="MobiDB-lite"/>
    </source>
</evidence>
<evidence type="ECO:0000313" key="4">
    <source>
        <dbReference type="Proteomes" id="UP000433876"/>
    </source>
</evidence>
<dbReference type="EMBL" id="NMPR01000159">
    <property type="protein sequence ID" value="KAA8628876.1"/>
    <property type="molecule type" value="Genomic_DNA"/>
</dbReference>
<proteinExistence type="predicted"/>
<keyword evidence="2" id="KW-0812">Transmembrane</keyword>
<evidence type="ECO:0000313" key="3">
    <source>
        <dbReference type="EMBL" id="KAA8628876.1"/>
    </source>
</evidence>
<accession>A0A8S8ZJB9</accession>
<organism evidence="3 4">
    <name type="scientific">Sordaria macrospora</name>
    <dbReference type="NCBI Taxonomy" id="5147"/>
    <lineage>
        <taxon>Eukaryota</taxon>
        <taxon>Fungi</taxon>
        <taxon>Dikarya</taxon>
        <taxon>Ascomycota</taxon>
        <taxon>Pezizomycotina</taxon>
        <taxon>Sordariomycetes</taxon>
        <taxon>Sordariomycetidae</taxon>
        <taxon>Sordariales</taxon>
        <taxon>Sordariaceae</taxon>
        <taxon>Sordaria</taxon>
    </lineage>
</organism>
<feature type="transmembrane region" description="Helical" evidence="2">
    <location>
        <begin position="12"/>
        <end position="32"/>
    </location>
</feature>
<feature type="compositionally biased region" description="Basic and acidic residues" evidence="1">
    <location>
        <begin position="76"/>
        <end position="98"/>
    </location>
</feature>
<reference evidence="3 4" key="1">
    <citation type="submission" date="2017-07" db="EMBL/GenBank/DDBJ databases">
        <title>Genome sequence of the Sordaria macrospora wild type strain R19027.</title>
        <authorList>
            <person name="Nowrousian M."/>
            <person name="Teichert I."/>
            <person name="Kueck U."/>
        </authorList>
    </citation>
    <scope>NUCLEOTIDE SEQUENCE [LARGE SCALE GENOMIC DNA]</scope>
    <source>
        <strain evidence="3 4">R19027</strain>
        <tissue evidence="3">Mycelium</tissue>
    </source>
</reference>
<comment type="caution">
    <text evidence="3">The sequence shown here is derived from an EMBL/GenBank/DDBJ whole genome shotgun (WGS) entry which is preliminary data.</text>
</comment>
<keyword evidence="2" id="KW-1133">Transmembrane helix</keyword>
<feature type="compositionally biased region" description="Gly residues" evidence="1">
    <location>
        <begin position="99"/>
        <end position="144"/>
    </location>
</feature>
<dbReference type="Proteomes" id="UP000433876">
    <property type="component" value="Unassembled WGS sequence"/>
</dbReference>